<feature type="signal peptide" evidence="1">
    <location>
        <begin position="1"/>
        <end position="18"/>
    </location>
</feature>
<organism evidence="2 3">
    <name type="scientific">Salinimonas marina</name>
    <dbReference type="NCBI Taxonomy" id="2785918"/>
    <lineage>
        <taxon>Bacteria</taxon>
        <taxon>Pseudomonadati</taxon>
        <taxon>Pseudomonadota</taxon>
        <taxon>Gammaproteobacteria</taxon>
        <taxon>Alteromonadales</taxon>
        <taxon>Alteromonadaceae</taxon>
        <taxon>Alteromonas/Salinimonas group</taxon>
        <taxon>Salinimonas</taxon>
    </lineage>
</organism>
<dbReference type="AlphaFoldDB" id="A0A7S9DWT5"/>
<evidence type="ECO:0000256" key="1">
    <source>
        <dbReference type="SAM" id="SignalP"/>
    </source>
</evidence>
<evidence type="ECO:0008006" key="4">
    <source>
        <dbReference type="Google" id="ProtNLM"/>
    </source>
</evidence>
<evidence type="ECO:0000313" key="3">
    <source>
        <dbReference type="Proteomes" id="UP000595095"/>
    </source>
</evidence>
<keyword evidence="1" id="KW-0732">Signal</keyword>
<dbReference type="Proteomes" id="UP000595095">
    <property type="component" value="Chromosome"/>
</dbReference>
<keyword evidence="3" id="KW-1185">Reference proteome</keyword>
<accession>A0A7S9DWT5</accession>
<name>A0A7S9DWT5_9ALTE</name>
<sequence>MACISLVFCTLLTMPATASQADLRTSNPSPTPVLLSPSHPDASWMDEWQHSLTESMNYSVRQIDSFFAMKGSNRYEDARAQGRISLGWEPRTRDMSDVDLRFKVRVRLPALEDRVDLLLSDDENYEQDTTLKAARQPIERRRRNTTIALRYRSSEDARLSHRIGTGRRGQVYVKSRYDDMAAYSERLALFYDAEAYLYTRDHFGAEVGATMQYISDHDHVFRFNHRFYYRDRSEDWIWQHEGQYLQPVNDHTAMIYTLFTEGGSRPDYRLNEVYLSSKWRSNPTRDWLFYEVEPFVIFLRDEDFKPSYGVVMRIEVYYGSPR</sequence>
<dbReference type="KEGG" id="smaa:IT774_14965"/>
<gene>
    <name evidence="2" type="ORF">IT774_14965</name>
</gene>
<protein>
    <recommendedName>
        <fullName evidence="4">DUF3570 domain-containing protein</fullName>
    </recommendedName>
</protein>
<feature type="chain" id="PRO_5032634026" description="DUF3570 domain-containing protein" evidence="1">
    <location>
        <begin position="19"/>
        <end position="322"/>
    </location>
</feature>
<reference evidence="2 3" key="1">
    <citation type="submission" date="2020-11" db="EMBL/GenBank/DDBJ databases">
        <title>Complete genome sequence for Salinimonas sp. strain G2-b.</title>
        <authorList>
            <person name="Park S.-J."/>
        </authorList>
    </citation>
    <scope>NUCLEOTIDE SEQUENCE [LARGE SCALE GENOMIC DNA]</scope>
    <source>
        <strain evidence="2 3">G2-b</strain>
    </source>
</reference>
<dbReference type="EMBL" id="CP064795">
    <property type="protein sequence ID" value="QPG05384.1"/>
    <property type="molecule type" value="Genomic_DNA"/>
</dbReference>
<proteinExistence type="predicted"/>
<evidence type="ECO:0000313" key="2">
    <source>
        <dbReference type="EMBL" id="QPG05384.1"/>
    </source>
</evidence>